<dbReference type="AlphaFoldDB" id="A0A3S9T264"/>
<comment type="similarity">
    <text evidence="2">Belongs to the SspH family.</text>
</comment>
<evidence type="ECO:0000256" key="3">
    <source>
        <dbReference type="ARBA" id="ARBA00022969"/>
    </source>
</evidence>
<evidence type="ECO:0000256" key="2">
    <source>
        <dbReference type="ARBA" id="ARBA00006573"/>
    </source>
</evidence>
<dbReference type="Pfam" id="PF08141">
    <property type="entry name" value="SspH"/>
    <property type="match status" value="1"/>
</dbReference>
<evidence type="ECO:0000256" key="1">
    <source>
        <dbReference type="ARBA" id="ARBA00004288"/>
    </source>
</evidence>
<evidence type="ECO:0000313" key="4">
    <source>
        <dbReference type="EMBL" id="AZR74627.1"/>
    </source>
</evidence>
<dbReference type="InterPro" id="IPR012610">
    <property type="entry name" value="SASP_SspH"/>
</dbReference>
<dbReference type="GO" id="GO:0030436">
    <property type="term" value="P:asexual sporulation"/>
    <property type="evidence" value="ECO:0007669"/>
    <property type="project" value="InterPro"/>
</dbReference>
<dbReference type="KEGG" id="aft:BBF96_15340"/>
<dbReference type="OrthoDB" id="1683648at2"/>
<dbReference type="RefSeq" id="WP_127017991.1">
    <property type="nucleotide sequence ID" value="NZ_CP016379.1"/>
</dbReference>
<dbReference type="GO" id="GO:0030435">
    <property type="term" value="P:sporulation resulting in formation of a cellular spore"/>
    <property type="evidence" value="ECO:0007669"/>
    <property type="project" value="UniProtKB-KW"/>
</dbReference>
<keyword evidence="5" id="KW-1185">Reference proteome</keyword>
<dbReference type="GO" id="GO:0042601">
    <property type="term" value="C:endospore-forming forespore"/>
    <property type="evidence" value="ECO:0007669"/>
    <property type="project" value="InterPro"/>
</dbReference>
<accession>A0A3S9T264</accession>
<sequence>MKFERAQEILNSPETIDVTYKGTKVWITNLNASKNTAQVKMPATSNNIIEVPVDQLVEEG</sequence>
<organism evidence="4 5">
    <name type="scientific">Anoxybacter fermentans</name>
    <dbReference type="NCBI Taxonomy" id="1323375"/>
    <lineage>
        <taxon>Bacteria</taxon>
        <taxon>Bacillati</taxon>
        <taxon>Bacillota</taxon>
        <taxon>Clostridia</taxon>
        <taxon>Halanaerobiales</taxon>
        <taxon>Anoxybacter</taxon>
    </lineage>
</organism>
<dbReference type="Proteomes" id="UP000267250">
    <property type="component" value="Chromosome"/>
</dbReference>
<proteinExistence type="inferred from homology"/>
<name>A0A3S9T264_9FIRM</name>
<evidence type="ECO:0008006" key="6">
    <source>
        <dbReference type="Google" id="ProtNLM"/>
    </source>
</evidence>
<protein>
    <recommendedName>
        <fullName evidence="6">Small, acid-soluble spore protein H</fullName>
    </recommendedName>
</protein>
<keyword evidence="3" id="KW-0749">Sporulation</keyword>
<dbReference type="NCBIfam" id="TIGR02861">
    <property type="entry name" value="SASP_H"/>
    <property type="match status" value="1"/>
</dbReference>
<dbReference type="EMBL" id="CP016379">
    <property type="protein sequence ID" value="AZR74627.1"/>
    <property type="molecule type" value="Genomic_DNA"/>
</dbReference>
<comment type="subcellular location">
    <subcellularLocation>
        <location evidence="1">Spore core</location>
    </subcellularLocation>
</comment>
<reference evidence="4 5" key="1">
    <citation type="submission" date="2016-07" db="EMBL/GenBank/DDBJ databases">
        <title>Genome and transcriptome analysis of iron-reducing fermentative bacteria Anoxybacter fermentans.</title>
        <authorList>
            <person name="Zeng X."/>
            <person name="Shao Z."/>
        </authorList>
    </citation>
    <scope>NUCLEOTIDE SEQUENCE [LARGE SCALE GENOMIC DNA]</scope>
    <source>
        <strain evidence="4 5">DY22613</strain>
    </source>
</reference>
<gene>
    <name evidence="4" type="ORF">BBF96_15340</name>
</gene>
<dbReference type="HAMAP" id="MF_00667">
    <property type="entry name" value="SspH"/>
    <property type="match status" value="1"/>
</dbReference>
<evidence type="ECO:0000313" key="5">
    <source>
        <dbReference type="Proteomes" id="UP000267250"/>
    </source>
</evidence>